<feature type="transmembrane region" description="Helical" evidence="1">
    <location>
        <begin position="212"/>
        <end position="228"/>
    </location>
</feature>
<evidence type="ECO:0008006" key="4">
    <source>
        <dbReference type="Google" id="ProtNLM"/>
    </source>
</evidence>
<proteinExistence type="predicted"/>
<gene>
    <name evidence="2" type="ORF">Cha6605_1193</name>
</gene>
<feature type="transmembrane region" description="Helical" evidence="1">
    <location>
        <begin position="92"/>
        <end position="112"/>
    </location>
</feature>
<reference evidence="2 3" key="1">
    <citation type="submission" date="2012-05" db="EMBL/GenBank/DDBJ databases">
        <title>Finished chromosome of genome of Chamaesiphon sp. PCC 6605.</title>
        <authorList>
            <consortium name="US DOE Joint Genome Institute"/>
            <person name="Gugger M."/>
            <person name="Coursin T."/>
            <person name="Rippka R."/>
            <person name="Tandeau De Marsac N."/>
            <person name="Huntemann M."/>
            <person name="Wei C.-L."/>
            <person name="Han J."/>
            <person name="Detter J.C."/>
            <person name="Han C."/>
            <person name="Tapia R."/>
            <person name="Chen A."/>
            <person name="Kyrpides N."/>
            <person name="Mavromatis K."/>
            <person name="Markowitz V."/>
            <person name="Szeto E."/>
            <person name="Ivanova N."/>
            <person name="Pagani I."/>
            <person name="Pati A."/>
            <person name="Goodwin L."/>
            <person name="Nordberg H.P."/>
            <person name="Cantor M.N."/>
            <person name="Hua S.X."/>
            <person name="Woyke T."/>
            <person name="Kerfeld C.A."/>
        </authorList>
    </citation>
    <scope>NUCLEOTIDE SEQUENCE [LARGE SCALE GENOMIC DNA]</scope>
    <source>
        <strain evidence="3">ATCC 27169 / PCC 6605</strain>
    </source>
</reference>
<keyword evidence="3" id="KW-1185">Reference proteome</keyword>
<dbReference type="InterPro" id="IPR038330">
    <property type="entry name" value="TspO/MBR-related_sf"/>
</dbReference>
<evidence type="ECO:0000256" key="1">
    <source>
        <dbReference type="SAM" id="Phobius"/>
    </source>
</evidence>
<dbReference type="PANTHER" id="PTHR33802:SF1">
    <property type="entry name" value="XK-RELATED PROTEIN"/>
    <property type="match status" value="1"/>
</dbReference>
<name>K9UBE5_CHAP6</name>
<keyword evidence="1" id="KW-1133">Transmembrane helix</keyword>
<organism evidence="2 3">
    <name type="scientific">Chamaesiphon minutus (strain ATCC 27169 / PCC 6605)</name>
    <dbReference type="NCBI Taxonomy" id="1173020"/>
    <lineage>
        <taxon>Bacteria</taxon>
        <taxon>Bacillati</taxon>
        <taxon>Cyanobacteriota</taxon>
        <taxon>Cyanophyceae</taxon>
        <taxon>Gomontiellales</taxon>
        <taxon>Chamaesiphonaceae</taxon>
        <taxon>Chamaesiphon</taxon>
    </lineage>
</organism>
<dbReference type="PATRIC" id="fig|1173020.3.peg.1394"/>
<evidence type="ECO:0000313" key="3">
    <source>
        <dbReference type="Proteomes" id="UP000010366"/>
    </source>
</evidence>
<feature type="transmembrane region" description="Helical" evidence="1">
    <location>
        <begin position="55"/>
        <end position="80"/>
    </location>
</feature>
<dbReference type="Gene3D" id="1.20.1260.100">
    <property type="entry name" value="TspO/MBR protein"/>
    <property type="match status" value="1"/>
</dbReference>
<dbReference type="OrthoDB" id="5189031at2"/>
<feature type="transmembrane region" description="Helical" evidence="1">
    <location>
        <begin position="184"/>
        <end position="205"/>
    </location>
</feature>
<feature type="transmembrane region" description="Helical" evidence="1">
    <location>
        <begin position="118"/>
        <end position="137"/>
    </location>
</feature>
<protein>
    <recommendedName>
        <fullName evidence="4">Tryptophan-rich sensory protein</fullName>
    </recommendedName>
</protein>
<dbReference type="HOGENOM" id="CLU_067293_1_0_3"/>
<dbReference type="EMBL" id="CP003600">
    <property type="protein sequence ID" value="AFY92412.1"/>
    <property type="molecule type" value="Genomic_DNA"/>
</dbReference>
<feature type="transmembrane region" description="Helical" evidence="1">
    <location>
        <begin position="158"/>
        <end position="178"/>
    </location>
</feature>
<evidence type="ECO:0000313" key="2">
    <source>
        <dbReference type="EMBL" id="AFY92412.1"/>
    </source>
</evidence>
<dbReference type="STRING" id="1173020.Cha6605_1193"/>
<dbReference type="KEGG" id="cmp:Cha6605_1193"/>
<keyword evidence="1" id="KW-0812">Transmembrane</keyword>
<keyword evidence="1" id="KW-0472">Membrane</keyword>
<dbReference type="RefSeq" id="WP_015158598.1">
    <property type="nucleotide sequence ID" value="NC_019697.1"/>
</dbReference>
<dbReference type="eggNOG" id="COG1030">
    <property type="taxonomic scope" value="Bacteria"/>
</dbReference>
<accession>K9UBE5</accession>
<feature type="transmembrane region" description="Helical" evidence="1">
    <location>
        <begin position="16"/>
        <end position="35"/>
    </location>
</feature>
<sequence>MNSSNQRSDPDRQRQIATLAAVLVSIAINTLSNVFPLNGVSIGNLSNTLFASVQIIPANYAFAIWGLIYIGLIAFGIYQLQPSQRENPRLQHSGYLLAIACIAQCAWIYLFLARLFPLSNLAMLGILIPLMVMYQRLEIGRERVSRQERWFIHLPISIYLGWISVATIVNVAIGLYSLNWDGWGIAPSVWTVVMMTIVGVIAAVVSLQRHDTAYVLVIVWALVAISIRQANTPLIAMTGWGLGIALTVLNFANELKFRSKITTNN</sequence>
<feature type="transmembrane region" description="Helical" evidence="1">
    <location>
        <begin position="234"/>
        <end position="252"/>
    </location>
</feature>
<dbReference type="PANTHER" id="PTHR33802">
    <property type="entry name" value="SI:CH211-161H7.5-RELATED"/>
    <property type="match status" value="1"/>
</dbReference>
<dbReference type="Proteomes" id="UP000010366">
    <property type="component" value="Chromosome"/>
</dbReference>
<dbReference type="AlphaFoldDB" id="K9UBE5"/>